<keyword evidence="4" id="KW-0812">Transmembrane</keyword>
<evidence type="ECO:0000256" key="9">
    <source>
        <dbReference type="ARBA" id="ARBA00023303"/>
    </source>
</evidence>
<evidence type="ECO:0000256" key="2">
    <source>
        <dbReference type="ARBA" id="ARBA00009848"/>
    </source>
</evidence>
<organism evidence="11 12">
    <name type="scientific">Petromyzon marinus</name>
    <name type="common">Sea lamprey</name>
    <dbReference type="NCBI Taxonomy" id="7757"/>
    <lineage>
        <taxon>Eukaryota</taxon>
        <taxon>Metazoa</taxon>
        <taxon>Chordata</taxon>
        <taxon>Craniata</taxon>
        <taxon>Vertebrata</taxon>
        <taxon>Cyclostomata</taxon>
        <taxon>Hyperoartia</taxon>
        <taxon>Petromyzontiformes</taxon>
        <taxon>Petromyzontidae</taxon>
        <taxon>Petromyzon</taxon>
    </lineage>
</organism>
<reference evidence="12" key="1">
    <citation type="submission" date="2025-08" db="UniProtKB">
        <authorList>
            <consortium name="RefSeq"/>
        </authorList>
    </citation>
    <scope>IDENTIFICATION</scope>
    <source>
        <tissue evidence="12">Sperm</tissue>
    </source>
</reference>
<keyword evidence="11" id="KW-1185">Reference proteome</keyword>
<dbReference type="GO" id="GO:0012505">
    <property type="term" value="C:endomembrane system"/>
    <property type="evidence" value="ECO:0007669"/>
    <property type="project" value="UniProtKB-SubCell"/>
</dbReference>
<keyword evidence="7" id="KW-0472">Membrane</keyword>
<evidence type="ECO:0000256" key="8">
    <source>
        <dbReference type="ARBA" id="ARBA00023286"/>
    </source>
</evidence>
<evidence type="ECO:0000256" key="10">
    <source>
        <dbReference type="PROSITE-ProRule" id="PRU00235"/>
    </source>
</evidence>
<evidence type="ECO:0000256" key="4">
    <source>
        <dbReference type="ARBA" id="ARBA00022692"/>
    </source>
</evidence>
<name>A0AAJ7SIX8_PETMA</name>
<feature type="repeat" description="RCC1" evidence="10">
    <location>
        <begin position="20"/>
        <end position="70"/>
    </location>
</feature>
<evidence type="ECO:0000313" key="11">
    <source>
        <dbReference type="Proteomes" id="UP001318040"/>
    </source>
</evidence>
<comment type="subcellular location">
    <subcellularLocation>
        <location evidence="1">Endomembrane system</location>
    </subcellularLocation>
</comment>
<dbReference type="Gene3D" id="2.60.490.10">
    <property type="entry name" value="atp-gated p2x4 ion channel domain"/>
    <property type="match status" value="1"/>
</dbReference>
<dbReference type="PANTHER" id="PTHR10125:SF31">
    <property type="entry name" value="P2X RECEPTOR E"/>
    <property type="match status" value="1"/>
</dbReference>
<dbReference type="PANTHER" id="PTHR10125">
    <property type="entry name" value="P2X PURINOCEPTOR"/>
    <property type="match status" value="1"/>
</dbReference>
<proteinExistence type="inferred from homology"/>
<dbReference type="GO" id="GO:0098794">
    <property type="term" value="C:postsynapse"/>
    <property type="evidence" value="ECO:0007669"/>
    <property type="project" value="GOC"/>
</dbReference>
<dbReference type="RefSeq" id="XP_032800140.1">
    <property type="nucleotide sequence ID" value="XM_032944249.1"/>
</dbReference>
<dbReference type="InterPro" id="IPR059116">
    <property type="entry name" value="P2X_receptor"/>
</dbReference>
<keyword evidence="6" id="KW-0406">Ion transport</keyword>
<keyword evidence="8" id="KW-1071">Ligand-gated ion channel</keyword>
<dbReference type="Pfam" id="PF00864">
    <property type="entry name" value="P2X_receptor"/>
    <property type="match status" value="1"/>
</dbReference>
<dbReference type="AlphaFoldDB" id="A0AAJ7SIX8"/>
<dbReference type="Proteomes" id="UP001318040">
    <property type="component" value="Unplaced"/>
</dbReference>
<dbReference type="GO" id="GO:0070588">
    <property type="term" value="P:calcium ion transmembrane transport"/>
    <property type="evidence" value="ECO:0007669"/>
    <property type="project" value="TreeGrafter"/>
</dbReference>
<comment type="similarity">
    <text evidence="2">Belongs to the P2X receptor family.</text>
</comment>
<sequence length="122" mass="13329">MEMSPQALLPCLAETSPARGQVFTWGKAARGRLGRTDGEACVPGPVQLQETFPYAVTSVSSRHGIRTGRCVPYSPGIRTCEISAWCPVEKATAPRRPVLAGAENFTVFIKNTIRFPKFDFSK</sequence>
<dbReference type="InterPro" id="IPR000408">
    <property type="entry name" value="Reg_chr_condens"/>
</dbReference>
<accession>A0AAJ7SIX8</accession>
<keyword evidence="9" id="KW-0407">Ion channel</keyword>
<dbReference type="GO" id="GO:0016020">
    <property type="term" value="C:membrane"/>
    <property type="evidence" value="ECO:0007669"/>
    <property type="project" value="TreeGrafter"/>
</dbReference>
<evidence type="ECO:0000256" key="1">
    <source>
        <dbReference type="ARBA" id="ARBA00004308"/>
    </source>
</evidence>
<dbReference type="KEGG" id="pmrn:116937161"/>
<keyword evidence="5" id="KW-1133">Transmembrane helix</keyword>
<protein>
    <submittedName>
        <fullName evidence="12">P2X purinoceptor 5-like</fullName>
    </submittedName>
</protein>
<evidence type="ECO:0000256" key="3">
    <source>
        <dbReference type="ARBA" id="ARBA00022448"/>
    </source>
</evidence>
<evidence type="ECO:0000256" key="7">
    <source>
        <dbReference type="ARBA" id="ARBA00023136"/>
    </source>
</evidence>
<evidence type="ECO:0000256" key="5">
    <source>
        <dbReference type="ARBA" id="ARBA00022989"/>
    </source>
</evidence>
<evidence type="ECO:0000256" key="6">
    <source>
        <dbReference type="ARBA" id="ARBA00023065"/>
    </source>
</evidence>
<evidence type="ECO:0000313" key="12">
    <source>
        <dbReference type="RefSeq" id="XP_032800140.1"/>
    </source>
</evidence>
<gene>
    <name evidence="12" type="primary">LOC116937161</name>
</gene>
<dbReference type="GO" id="GO:0004931">
    <property type="term" value="F:extracellularly ATP-gated monoatomic cation channel activity"/>
    <property type="evidence" value="ECO:0007669"/>
    <property type="project" value="TreeGrafter"/>
</dbReference>
<keyword evidence="3" id="KW-0813">Transport</keyword>
<dbReference type="PROSITE" id="PS50012">
    <property type="entry name" value="RCC1_3"/>
    <property type="match status" value="1"/>
</dbReference>
<dbReference type="InterPro" id="IPR027309">
    <property type="entry name" value="P2X_extracellular_dom_sf"/>
</dbReference>